<evidence type="ECO:0000313" key="1">
    <source>
        <dbReference type="EMBL" id="GAH41784.1"/>
    </source>
</evidence>
<dbReference type="EMBL" id="BARU01012488">
    <property type="protein sequence ID" value="GAH41784.1"/>
    <property type="molecule type" value="Genomic_DNA"/>
</dbReference>
<sequence>MAMPFLHSDRRKTAMSYVLKSFIASEKAVNLAT</sequence>
<gene>
    <name evidence="1" type="ORF">S03H2_23009</name>
</gene>
<proteinExistence type="predicted"/>
<protein>
    <submittedName>
        <fullName evidence="1">Uncharacterized protein</fullName>
    </submittedName>
</protein>
<organism evidence="1">
    <name type="scientific">marine sediment metagenome</name>
    <dbReference type="NCBI Taxonomy" id="412755"/>
    <lineage>
        <taxon>unclassified sequences</taxon>
        <taxon>metagenomes</taxon>
        <taxon>ecological metagenomes</taxon>
    </lineage>
</organism>
<accession>X1GJI0</accession>
<dbReference type="AlphaFoldDB" id="X1GJI0"/>
<feature type="non-terminal residue" evidence="1">
    <location>
        <position position="33"/>
    </location>
</feature>
<name>X1GJI0_9ZZZZ</name>
<reference evidence="1" key="1">
    <citation type="journal article" date="2014" name="Front. Microbiol.">
        <title>High frequency of phylogenetically diverse reductive dehalogenase-homologous genes in deep subseafloor sedimentary metagenomes.</title>
        <authorList>
            <person name="Kawai M."/>
            <person name="Futagami T."/>
            <person name="Toyoda A."/>
            <person name="Takaki Y."/>
            <person name="Nishi S."/>
            <person name="Hori S."/>
            <person name="Arai W."/>
            <person name="Tsubouchi T."/>
            <person name="Morono Y."/>
            <person name="Uchiyama I."/>
            <person name="Ito T."/>
            <person name="Fujiyama A."/>
            <person name="Inagaki F."/>
            <person name="Takami H."/>
        </authorList>
    </citation>
    <scope>NUCLEOTIDE SEQUENCE</scope>
    <source>
        <strain evidence="1">Expedition CK06-06</strain>
    </source>
</reference>
<comment type="caution">
    <text evidence="1">The sequence shown here is derived from an EMBL/GenBank/DDBJ whole genome shotgun (WGS) entry which is preliminary data.</text>
</comment>